<dbReference type="EMBL" id="WPIN01000003">
    <property type="protein sequence ID" value="MVM29931.1"/>
    <property type="molecule type" value="Genomic_DNA"/>
</dbReference>
<gene>
    <name evidence="1" type="ORF">GO755_07800</name>
</gene>
<protein>
    <submittedName>
        <fullName evidence="1">Uncharacterized protein</fullName>
    </submittedName>
</protein>
<evidence type="ECO:0000313" key="2">
    <source>
        <dbReference type="Proteomes" id="UP000436006"/>
    </source>
</evidence>
<proteinExistence type="predicted"/>
<comment type="caution">
    <text evidence="1">The sequence shown here is derived from an EMBL/GenBank/DDBJ whole genome shotgun (WGS) entry which is preliminary data.</text>
</comment>
<reference evidence="1 2" key="1">
    <citation type="submission" date="2019-12" db="EMBL/GenBank/DDBJ databases">
        <title>Spirosoma sp. HMF4905 genome sequencing and assembly.</title>
        <authorList>
            <person name="Kang H."/>
            <person name="Cha I."/>
            <person name="Kim H."/>
            <person name="Joh K."/>
        </authorList>
    </citation>
    <scope>NUCLEOTIDE SEQUENCE [LARGE SCALE GENOMIC DNA]</scope>
    <source>
        <strain evidence="1 2">HMF4905</strain>
    </source>
</reference>
<keyword evidence="2" id="KW-1185">Reference proteome</keyword>
<sequence>MAAPGDTLLKSLIDSNIPDVTPTQQRRSKASFVRYLLYQLIDWVTTAINGNLTTWLRTSDNQPGGSNTDAIYRAGKISLTGSLDTKVQSTATTMGTTALYQSGL</sequence>
<dbReference type="Proteomes" id="UP000436006">
    <property type="component" value="Unassembled WGS sequence"/>
</dbReference>
<evidence type="ECO:0000313" key="1">
    <source>
        <dbReference type="EMBL" id="MVM29931.1"/>
    </source>
</evidence>
<dbReference type="AlphaFoldDB" id="A0A7K1S7X2"/>
<organism evidence="1 2">
    <name type="scientific">Spirosoma arboris</name>
    <dbReference type="NCBI Taxonomy" id="2682092"/>
    <lineage>
        <taxon>Bacteria</taxon>
        <taxon>Pseudomonadati</taxon>
        <taxon>Bacteroidota</taxon>
        <taxon>Cytophagia</taxon>
        <taxon>Cytophagales</taxon>
        <taxon>Cytophagaceae</taxon>
        <taxon>Spirosoma</taxon>
    </lineage>
</organism>
<name>A0A7K1S7X2_9BACT</name>
<dbReference type="RefSeq" id="WP_157584194.1">
    <property type="nucleotide sequence ID" value="NZ_WPIN01000003.1"/>
</dbReference>
<accession>A0A7K1S7X2</accession>